<dbReference type="PROSITE" id="PS00371">
    <property type="entry name" value="PTS_EIIA_TYPE_1_HIS"/>
    <property type="match status" value="1"/>
</dbReference>
<keyword evidence="3 8" id="KW-0762">Sugar transport</keyword>
<evidence type="ECO:0000256" key="1">
    <source>
        <dbReference type="ARBA" id="ARBA00004496"/>
    </source>
</evidence>
<sequence>MGLFFKKSATALYAPATGQLKSIAAVKDTVFSSQALGDGYAVEPSDGAIYAPIEGTVTSVFPTKHAIGLKTKQGIEVLLHLGIDTVELNGNGFTMHVSEGSQVTPTTKLVDMDLNYLADQKKVTDVIVIFTNLNKQKLSYTTGAAQAGAEVGHLA</sequence>
<dbReference type="RefSeq" id="WP_137628082.1">
    <property type="nucleotide sequence ID" value="NZ_BJDJ01000005.1"/>
</dbReference>
<organism evidence="8 9">
    <name type="scientific">Lactiplantibacillus daowaiensis</name>
    <dbReference type="NCBI Taxonomy" id="2559918"/>
    <lineage>
        <taxon>Bacteria</taxon>
        <taxon>Bacillati</taxon>
        <taxon>Bacillota</taxon>
        <taxon>Bacilli</taxon>
        <taxon>Lactobacillales</taxon>
        <taxon>Lactobacillaceae</taxon>
        <taxon>Lactiplantibacillus</taxon>
    </lineage>
</organism>
<evidence type="ECO:0000313" key="9">
    <source>
        <dbReference type="Proteomes" id="UP001596282"/>
    </source>
</evidence>
<dbReference type="Proteomes" id="UP001596282">
    <property type="component" value="Unassembled WGS sequence"/>
</dbReference>
<evidence type="ECO:0000256" key="4">
    <source>
        <dbReference type="ARBA" id="ARBA00022679"/>
    </source>
</evidence>
<dbReference type="PANTHER" id="PTHR45008">
    <property type="entry name" value="PTS SYSTEM GLUCOSE-SPECIFIC EIIA COMPONENT"/>
    <property type="match status" value="1"/>
</dbReference>
<evidence type="ECO:0000256" key="6">
    <source>
        <dbReference type="ARBA" id="ARBA00022777"/>
    </source>
</evidence>
<evidence type="ECO:0000256" key="5">
    <source>
        <dbReference type="ARBA" id="ARBA00022683"/>
    </source>
</evidence>
<proteinExistence type="predicted"/>
<dbReference type="EMBL" id="JBHSSC010000041">
    <property type="protein sequence ID" value="MFC6181807.1"/>
    <property type="molecule type" value="Genomic_DNA"/>
</dbReference>
<dbReference type="InterPro" id="IPR011055">
    <property type="entry name" value="Dup_hybrid_motif"/>
</dbReference>
<evidence type="ECO:0000313" key="8">
    <source>
        <dbReference type="EMBL" id="MFC6181807.1"/>
    </source>
</evidence>
<dbReference type="PROSITE" id="PS51093">
    <property type="entry name" value="PTS_EIIA_TYPE_1"/>
    <property type="match status" value="1"/>
</dbReference>
<dbReference type="PANTHER" id="PTHR45008:SF1">
    <property type="entry name" value="PTS SYSTEM GLUCOSE-SPECIFIC EIIA COMPONENT"/>
    <property type="match status" value="1"/>
</dbReference>
<dbReference type="Pfam" id="PF00358">
    <property type="entry name" value="PTS_EIIA_1"/>
    <property type="match status" value="1"/>
</dbReference>
<dbReference type="InterPro" id="IPR001127">
    <property type="entry name" value="PTS_EIIA_1_perm"/>
</dbReference>
<protein>
    <submittedName>
        <fullName evidence="8">PTS glucose transporter subunit IIA</fullName>
    </submittedName>
</protein>
<evidence type="ECO:0000256" key="3">
    <source>
        <dbReference type="ARBA" id="ARBA00022597"/>
    </source>
</evidence>
<keyword evidence="2" id="KW-0813">Transport</keyword>
<evidence type="ECO:0000259" key="7">
    <source>
        <dbReference type="PROSITE" id="PS51093"/>
    </source>
</evidence>
<keyword evidence="4" id="KW-0808">Transferase</keyword>
<gene>
    <name evidence="8" type="ORF">ACFP5Y_11280</name>
</gene>
<dbReference type="NCBIfam" id="TIGR00830">
    <property type="entry name" value="PTBA"/>
    <property type="match status" value="1"/>
</dbReference>
<keyword evidence="5" id="KW-0598">Phosphotransferase system</keyword>
<dbReference type="Gene3D" id="2.70.70.10">
    <property type="entry name" value="Glucose Permease (Domain IIA)"/>
    <property type="match status" value="1"/>
</dbReference>
<feature type="domain" description="PTS EIIA type-1" evidence="7">
    <location>
        <begin position="28"/>
        <end position="132"/>
    </location>
</feature>
<accession>A0ABW1S237</accession>
<keyword evidence="9" id="KW-1185">Reference proteome</keyword>
<keyword evidence="6" id="KW-0418">Kinase</keyword>
<comment type="subcellular location">
    <subcellularLocation>
        <location evidence="1">Cytoplasm</location>
    </subcellularLocation>
</comment>
<reference evidence="9" key="1">
    <citation type="journal article" date="2019" name="Int. J. Syst. Evol. Microbiol.">
        <title>The Global Catalogue of Microorganisms (GCM) 10K type strain sequencing project: providing services to taxonomists for standard genome sequencing and annotation.</title>
        <authorList>
            <consortium name="The Broad Institute Genomics Platform"/>
            <consortium name="The Broad Institute Genome Sequencing Center for Infectious Disease"/>
            <person name="Wu L."/>
            <person name="Ma J."/>
        </authorList>
    </citation>
    <scope>NUCLEOTIDE SEQUENCE [LARGE SCALE GENOMIC DNA]</scope>
    <source>
        <strain evidence="9">CCM 8933</strain>
    </source>
</reference>
<dbReference type="SUPFAM" id="SSF51261">
    <property type="entry name" value="Duplicated hybrid motif"/>
    <property type="match status" value="1"/>
</dbReference>
<name>A0ABW1S237_9LACO</name>
<comment type="caution">
    <text evidence="8">The sequence shown here is derived from an EMBL/GenBank/DDBJ whole genome shotgun (WGS) entry which is preliminary data.</text>
</comment>
<evidence type="ECO:0000256" key="2">
    <source>
        <dbReference type="ARBA" id="ARBA00022448"/>
    </source>
</evidence>
<dbReference type="InterPro" id="IPR050890">
    <property type="entry name" value="PTS_EIIA_component"/>
</dbReference>